<evidence type="ECO:0000313" key="2">
    <source>
        <dbReference type="Proteomes" id="UP000265520"/>
    </source>
</evidence>
<sequence>AYLIPKGHRVLIFCQTRMMLDLIQLD</sequence>
<reference evidence="1 2" key="1">
    <citation type="journal article" date="2018" name="Front. Plant Sci.">
        <title>Red Clover (Trifolium pratense) and Zigzag Clover (T. medium) - A Picture of Genomic Similarities and Differences.</title>
        <authorList>
            <person name="Dluhosova J."/>
            <person name="Istvanek J."/>
            <person name="Nedelnik J."/>
            <person name="Repkova J."/>
        </authorList>
    </citation>
    <scope>NUCLEOTIDE SEQUENCE [LARGE SCALE GENOMIC DNA]</scope>
    <source>
        <strain evidence="2">cv. 10/8</strain>
        <tissue evidence="1">Leaf</tissue>
    </source>
</reference>
<name>A0A392SGF8_9FABA</name>
<dbReference type="AlphaFoldDB" id="A0A392SGF8"/>
<evidence type="ECO:0000313" key="1">
    <source>
        <dbReference type="EMBL" id="MCI47729.1"/>
    </source>
</evidence>
<organism evidence="1 2">
    <name type="scientific">Trifolium medium</name>
    <dbReference type="NCBI Taxonomy" id="97028"/>
    <lineage>
        <taxon>Eukaryota</taxon>
        <taxon>Viridiplantae</taxon>
        <taxon>Streptophyta</taxon>
        <taxon>Embryophyta</taxon>
        <taxon>Tracheophyta</taxon>
        <taxon>Spermatophyta</taxon>
        <taxon>Magnoliopsida</taxon>
        <taxon>eudicotyledons</taxon>
        <taxon>Gunneridae</taxon>
        <taxon>Pentapetalae</taxon>
        <taxon>rosids</taxon>
        <taxon>fabids</taxon>
        <taxon>Fabales</taxon>
        <taxon>Fabaceae</taxon>
        <taxon>Papilionoideae</taxon>
        <taxon>50 kb inversion clade</taxon>
        <taxon>NPAAA clade</taxon>
        <taxon>Hologalegina</taxon>
        <taxon>IRL clade</taxon>
        <taxon>Trifolieae</taxon>
        <taxon>Trifolium</taxon>
    </lineage>
</organism>
<dbReference type="Proteomes" id="UP000265520">
    <property type="component" value="Unassembled WGS sequence"/>
</dbReference>
<keyword evidence="2" id="KW-1185">Reference proteome</keyword>
<comment type="caution">
    <text evidence="1">The sequence shown here is derived from an EMBL/GenBank/DDBJ whole genome shotgun (WGS) entry which is preliminary data.</text>
</comment>
<accession>A0A392SGF8</accession>
<proteinExistence type="predicted"/>
<dbReference type="EMBL" id="LXQA010376284">
    <property type="protein sequence ID" value="MCI47729.1"/>
    <property type="molecule type" value="Genomic_DNA"/>
</dbReference>
<feature type="non-terminal residue" evidence="1">
    <location>
        <position position="1"/>
    </location>
</feature>
<protein>
    <submittedName>
        <fullName evidence="1">Uncharacterized protein</fullName>
    </submittedName>
</protein>